<evidence type="ECO:0000256" key="2">
    <source>
        <dbReference type="ARBA" id="ARBA00022490"/>
    </source>
</evidence>
<feature type="region of interest" description="Disordered" evidence="4">
    <location>
        <begin position="1001"/>
        <end position="1029"/>
    </location>
</feature>
<feature type="compositionally biased region" description="Polar residues" evidence="4">
    <location>
        <begin position="1706"/>
        <end position="1716"/>
    </location>
</feature>
<reference evidence="6" key="1">
    <citation type="journal article" date="2023" name="Science">
        <title>Genome structures resolve the early diversification of teleost fishes.</title>
        <authorList>
            <person name="Parey E."/>
            <person name="Louis A."/>
            <person name="Montfort J."/>
            <person name="Bouchez O."/>
            <person name="Roques C."/>
            <person name="Iampietro C."/>
            <person name="Lluch J."/>
            <person name="Castinel A."/>
            <person name="Donnadieu C."/>
            <person name="Desvignes T."/>
            <person name="Floi Bucao C."/>
            <person name="Jouanno E."/>
            <person name="Wen M."/>
            <person name="Mejri S."/>
            <person name="Dirks R."/>
            <person name="Jansen H."/>
            <person name="Henkel C."/>
            <person name="Chen W.J."/>
            <person name="Zahm M."/>
            <person name="Cabau C."/>
            <person name="Klopp C."/>
            <person name="Thompson A.W."/>
            <person name="Robinson-Rechavi M."/>
            <person name="Braasch I."/>
            <person name="Lecointre G."/>
            <person name="Bobe J."/>
            <person name="Postlethwait J.H."/>
            <person name="Berthelot C."/>
            <person name="Roest Crollius H."/>
            <person name="Guiguen Y."/>
        </authorList>
    </citation>
    <scope>NUCLEOTIDE SEQUENCE</scope>
    <source>
        <strain evidence="6">NC1722</strain>
    </source>
</reference>
<feature type="region of interest" description="Disordered" evidence="4">
    <location>
        <begin position="1"/>
        <end position="59"/>
    </location>
</feature>
<feature type="compositionally biased region" description="Basic and acidic residues" evidence="4">
    <location>
        <begin position="353"/>
        <end position="373"/>
    </location>
</feature>
<evidence type="ECO:0000313" key="7">
    <source>
        <dbReference type="Proteomes" id="UP001221898"/>
    </source>
</evidence>
<dbReference type="InterPro" id="IPR029299">
    <property type="entry name" value="ALMS_motif"/>
</dbReference>
<dbReference type="GO" id="GO:0005813">
    <property type="term" value="C:centrosome"/>
    <property type="evidence" value="ECO:0007669"/>
    <property type="project" value="UniProtKB-SubCell"/>
</dbReference>
<feature type="compositionally biased region" description="Basic and acidic residues" evidence="4">
    <location>
        <begin position="2195"/>
        <end position="2205"/>
    </location>
</feature>
<feature type="region of interest" description="Disordered" evidence="4">
    <location>
        <begin position="927"/>
        <end position="960"/>
    </location>
</feature>
<proteinExistence type="predicted"/>
<feature type="domain" description="ALMS motif" evidence="5">
    <location>
        <begin position="2420"/>
        <end position="2545"/>
    </location>
</feature>
<feature type="region of interest" description="Disordered" evidence="4">
    <location>
        <begin position="1935"/>
        <end position="2071"/>
    </location>
</feature>
<feature type="compositionally biased region" description="Low complexity" evidence="4">
    <location>
        <begin position="1309"/>
        <end position="1320"/>
    </location>
</feature>
<keyword evidence="3" id="KW-0206">Cytoskeleton</keyword>
<feature type="compositionally biased region" description="Polar residues" evidence="4">
    <location>
        <begin position="760"/>
        <end position="778"/>
    </location>
</feature>
<feature type="region of interest" description="Disordered" evidence="4">
    <location>
        <begin position="541"/>
        <end position="578"/>
    </location>
</feature>
<accession>A0AAD7ST15</accession>
<feature type="compositionally biased region" description="Polar residues" evidence="4">
    <location>
        <begin position="2225"/>
        <end position="2247"/>
    </location>
</feature>
<feature type="region of interest" description="Disordered" evidence="4">
    <location>
        <begin position="326"/>
        <end position="445"/>
    </location>
</feature>
<dbReference type="Proteomes" id="UP001221898">
    <property type="component" value="Unassembled WGS sequence"/>
</dbReference>
<feature type="region of interest" description="Disordered" evidence="4">
    <location>
        <begin position="1666"/>
        <end position="1716"/>
    </location>
</feature>
<dbReference type="GO" id="GO:0046599">
    <property type="term" value="P:regulation of centriole replication"/>
    <property type="evidence" value="ECO:0007669"/>
    <property type="project" value="TreeGrafter"/>
</dbReference>
<feature type="compositionally biased region" description="Low complexity" evidence="4">
    <location>
        <begin position="1374"/>
        <end position="1384"/>
    </location>
</feature>
<dbReference type="GO" id="GO:0005829">
    <property type="term" value="C:cytosol"/>
    <property type="evidence" value="ECO:0007669"/>
    <property type="project" value="TreeGrafter"/>
</dbReference>
<feature type="compositionally biased region" description="Polar residues" evidence="4">
    <location>
        <begin position="541"/>
        <end position="550"/>
    </location>
</feature>
<feature type="compositionally biased region" description="Low complexity" evidence="4">
    <location>
        <begin position="1153"/>
        <end position="1164"/>
    </location>
</feature>
<feature type="region of interest" description="Disordered" evidence="4">
    <location>
        <begin position="1364"/>
        <end position="1397"/>
    </location>
</feature>
<gene>
    <name evidence="6" type="ORF">AAFF_G00274850</name>
</gene>
<feature type="compositionally biased region" description="Polar residues" evidence="4">
    <location>
        <begin position="684"/>
        <end position="701"/>
    </location>
</feature>
<feature type="compositionally biased region" description="Basic and acidic residues" evidence="4">
    <location>
        <begin position="381"/>
        <end position="401"/>
    </location>
</feature>
<dbReference type="PANTHER" id="PTHR21553">
    <property type="entry name" value="ALMS1-RELATED"/>
    <property type="match status" value="1"/>
</dbReference>
<feature type="region of interest" description="Disordered" evidence="4">
    <location>
        <begin position="1443"/>
        <end position="1598"/>
    </location>
</feature>
<feature type="region of interest" description="Disordered" evidence="4">
    <location>
        <begin position="2284"/>
        <end position="2336"/>
    </location>
</feature>
<evidence type="ECO:0000313" key="6">
    <source>
        <dbReference type="EMBL" id="KAJ8407628.1"/>
    </source>
</evidence>
<feature type="compositionally biased region" description="Low complexity" evidence="4">
    <location>
        <begin position="33"/>
        <end position="53"/>
    </location>
</feature>
<keyword evidence="7" id="KW-1185">Reference proteome</keyword>
<feature type="region of interest" description="Disordered" evidence="4">
    <location>
        <begin position="602"/>
        <end position="621"/>
    </location>
</feature>
<feature type="region of interest" description="Disordered" evidence="4">
    <location>
        <begin position="2195"/>
        <end position="2255"/>
    </location>
</feature>
<feature type="compositionally biased region" description="Gly residues" evidence="4">
    <location>
        <begin position="2032"/>
        <end position="2044"/>
    </location>
</feature>
<feature type="region of interest" description="Disordered" evidence="4">
    <location>
        <begin position="2353"/>
        <end position="2377"/>
    </location>
</feature>
<keyword evidence="2" id="KW-0963">Cytoplasm</keyword>
<dbReference type="Pfam" id="PF15309">
    <property type="entry name" value="ALMS_motif"/>
    <property type="match status" value="1"/>
</dbReference>
<feature type="region of interest" description="Disordered" evidence="4">
    <location>
        <begin position="1050"/>
        <end position="1087"/>
    </location>
</feature>
<feature type="compositionally biased region" description="Polar residues" evidence="4">
    <location>
        <begin position="932"/>
        <end position="948"/>
    </location>
</feature>
<feature type="compositionally biased region" description="Basic and acidic residues" evidence="4">
    <location>
        <begin position="2325"/>
        <end position="2336"/>
    </location>
</feature>
<feature type="region of interest" description="Disordered" evidence="4">
    <location>
        <begin position="1142"/>
        <end position="1190"/>
    </location>
</feature>
<evidence type="ECO:0000256" key="1">
    <source>
        <dbReference type="ARBA" id="ARBA00004300"/>
    </source>
</evidence>
<feature type="compositionally biased region" description="Basic and acidic residues" evidence="4">
    <location>
        <begin position="794"/>
        <end position="803"/>
    </location>
</feature>
<feature type="compositionally biased region" description="Polar residues" evidence="4">
    <location>
        <begin position="1672"/>
        <end position="1689"/>
    </location>
</feature>
<feature type="region of interest" description="Disordered" evidence="4">
    <location>
        <begin position="258"/>
        <end position="295"/>
    </location>
</feature>
<feature type="compositionally biased region" description="Low complexity" evidence="4">
    <location>
        <begin position="1258"/>
        <end position="1267"/>
    </location>
</feature>
<feature type="region of interest" description="Disordered" evidence="4">
    <location>
        <begin position="2085"/>
        <end position="2166"/>
    </location>
</feature>
<feature type="compositionally biased region" description="Low complexity" evidence="4">
    <location>
        <begin position="1547"/>
        <end position="1560"/>
    </location>
</feature>
<dbReference type="PANTHER" id="PTHR21553:SF36">
    <property type="entry name" value="ALMS1 CENTROSOME AND BASAL BODY-ASSOCIATED PROTEIN-RELATED"/>
    <property type="match status" value="1"/>
</dbReference>
<feature type="region of interest" description="Disordered" evidence="4">
    <location>
        <begin position="1204"/>
        <end position="1325"/>
    </location>
</feature>
<feature type="compositionally biased region" description="Basic and acidic residues" evidence="4">
    <location>
        <begin position="2021"/>
        <end position="2030"/>
    </location>
</feature>
<name>A0AAD7ST15_9TELE</name>
<feature type="compositionally biased region" description="Polar residues" evidence="4">
    <location>
        <begin position="1174"/>
        <end position="1190"/>
    </location>
</feature>
<evidence type="ECO:0000256" key="3">
    <source>
        <dbReference type="ARBA" id="ARBA00023212"/>
    </source>
</evidence>
<feature type="region of interest" description="Disordered" evidence="4">
    <location>
        <begin position="459"/>
        <end position="486"/>
    </location>
</feature>
<feature type="compositionally biased region" description="Low complexity" evidence="4">
    <location>
        <begin position="326"/>
        <end position="338"/>
    </location>
</feature>
<organism evidence="6 7">
    <name type="scientific">Aldrovandia affinis</name>
    <dbReference type="NCBI Taxonomy" id="143900"/>
    <lineage>
        <taxon>Eukaryota</taxon>
        <taxon>Metazoa</taxon>
        <taxon>Chordata</taxon>
        <taxon>Craniata</taxon>
        <taxon>Vertebrata</taxon>
        <taxon>Euteleostomi</taxon>
        <taxon>Actinopterygii</taxon>
        <taxon>Neopterygii</taxon>
        <taxon>Teleostei</taxon>
        <taxon>Notacanthiformes</taxon>
        <taxon>Halosauridae</taxon>
        <taxon>Aldrovandia</taxon>
    </lineage>
</organism>
<feature type="compositionally biased region" description="Polar residues" evidence="4">
    <location>
        <begin position="1568"/>
        <end position="1587"/>
    </location>
</feature>
<feature type="region of interest" description="Disordered" evidence="4">
    <location>
        <begin position="684"/>
        <end position="818"/>
    </location>
</feature>
<protein>
    <recommendedName>
        <fullName evidence="5">ALMS motif domain-containing protein</fullName>
    </recommendedName>
</protein>
<feature type="region of interest" description="Disordered" evidence="4">
    <location>
        <begin position="2389"/>
        <end position="2415"/>
    </location>
</feature>
<feature type="compositionally biased region" description="Polar residues" evidence="4">
    <location>
        <begin position="476"/>
        <end position="486"/>
    </location>
</feature>
<feature type="region of interest" description="Disordered" evidence="4">
    <location>
        <begin position="1846"/>
        <end position="1906"/>
    </location>
</feature>
<feature type="compositionally biased region" description="Basic and acidic residues" evidence="4">
    <location>
        <begin position="1996"/>
        <end position="2008"/>
    </location>
</feature>
<evidence type="ECO:0000259" key="5">
    <source>
        <dbReference type="Pfam" id="PF15309"/>
    </source>
</evidence>
<feature type="compositionally biased region" description="Polar residues" evidence="4">
    <location>
        <begin position="1142"/>
        <end position="1152"/>
    </location>
</feature>
<comment type="subcellular location">
    <subcellularLocation>
        <location evidence="1">Cytoplasm</location>
        <location evidence="1">Cytoskeleton</location>
        <location evidence="1">Microtubule organizing center</location>
        <location evidence="1">Centrosome</location>
    </subcellularLocation>
</comment>
<dbReference type="EMBL" id="JAINUG010000038">
    <property type="protein sequence ID" value="KAJ8407628.1"/>
    <property type="molecule type" value="Genomic_DNA"/>
</dbReference>
<feature type="compositionally biased region" description="Basic and acidic residues" evidence="4">
    <location>
        <begin position="1058"/>
        <end position="1068"/>
    </location>
</feature>
<feature type="compositionally biased region" description="Basic and acidic residues" evidence="4">
    <location>
        <begin position="2085"/>
        <end position="2127"/>
    </location>
</feature>
<evidence type="ECO:0000256" key="4">
    <source>
        <dbReference type="SAM" id="MobiDB-lite"/>
    </source>
</evidence>
<dbReference type="GO" id="GO:0008017">
    <property type="term" value="F:microtubule binding"/>
    <property type="evidence" value="ECO:0007669"/>
    <property type="project" value="TreeGrafter"/>
</dbReference>
<dbReference type="GO" id="GO:0005814">
    <property type="term" value="C:centriole"/>
    <property type="evidence" value="ECO:0007669"/>
    <property type="project" value="TreeGrafter"/>
</dbReference>
<feature type="compositionally biased region" description="Low complexity" evidence="4">
    <location>
        <begin position="1457"/>
        <end position="1481"/>
    </location>
</feature>
<comment type="caution">
    <text evidence="6">The sequence shown here is derived from an EMBL/GenBank/DDBJ whole genome shotgun (WGS) entry which is preliminary data.</text>
</comment>
<sequence>MENVELQGEEAVIRPIVTTPPMSRQSRADELRSISSSSPGSGTQHSSSTSAVSLGEAIAQRAKQGVESWGQLPTEEDGSQLTMASVSRLGQTSPWPGEVHTQHDSAQIQEGLVTMAEDTTVQHPKGRSCSFQLEFQDSRLSPALPLFPDQFDKLHSLAEDTLFHQTDLEFVALRGSPDISVASERFPMPHQVSGATRHCPSKVSQDHPLLLQNPLSLSVASVEEANSCCSLSQHTLSPFSEDGEQDAEHIRAALEEMQQEREPCYGVAGRPPTHTSDGKEQSTPNARPQEKSMGAKAKISGSFLSGNIGAPLLLELPLRDVRLSSSSSVVSSASETSVNKGSSSRGSTGHKPFKPEEGPSSRQEEFTEPKKAQQEISVGAKLDRSRSSLEQEPSAGHREHPLGGVSCSSSKQAKRSRGTLDFSRRSEESNITTRSFRGQRDDDSDALREQLCCEIEKARQSAAQEAESHSKLPGSRSVTPKTCSLGTYSGRESTIVEVPTGINKTVGQLSEGFSFERGHTERELSSFGNRTAVDGSFLGSLSQPVSQSTPGVFLGPPRPSVQPPIGKLSPIESNPEMSQHPIRAAQSCSSIPHLAPAFDISVRDPSGAGPGTGTLKDSSLKSTGKIHALPSLNYMEKVGAWNVNQTSGKTFYDNLALRGFSGVSPKKKAFDAISDSLNRMLSQEGSSKPFQVTSASGASSHSPRRNLAASFSGTLSIGEDPGGGSCSASPLDRYRSHSSLSPATRESAGRPGSDLAGPDSSGTSKTGPPQREPGQSEQESCHDWGRTEPAGQQEAKEDKDESARGTADPGSAEEPQDAAQPLTRLGLDHFSDISSNRDVSITLASSQDSCHFERRLAASTGAVSSVVSLEVDNYAPYWNPSPSSSANQGEINIEERIPMYLHNLGIDQSPSAILTPFMPKGPIREPEFSPTDLCTLTGTPTKSTQPSEEGTPPKGEFSRRLSVGSNASIPLSIDSLQPIMPFSQHAADRPLSERCLQTSFRPLDSLPQGSPQPSAPDTAPHLSDSSDDLTASRVRELIEKFQSVKTFVAPGNLSSPEAQHHQSKDSSLDAKPSSETSNGSFDQGADSFVGSKTLQEIRKLLGRAESIVSGKSSISSSPPSLRGSDDSLLCLKQKLDGFQDSFASSTGNQETPSSLLWGRSSSESMLTSDGMKESASSELCRSPRASSHSFAQGKGAFVRSLDSISSQAAESVPTKSVRRSEPEGCSASAPDRGVPVFVSVMQVNPPTPSGGAQRGPAPETTSPTESPVSGPAESSRAPSPKEAAKAIDSDSSSADTLMTRVAALLRNGSPATMTSSSASTADEDERRAREWIKLKVSGQQCEKLQLNVEDRQCIEEIKRELLHNTEHLPKSQMSTDTDSSSHSSAPWGQPPGHPGQFHALKTAEHQLSNQLQRLNHNDFDSSIHLQPTIHQDLEARVRDIAQREGAPVPRTSPPPITSITIASCRRSPTPSTSPARSLTPLHLGHLATDAIPQPATGGPASESREPAAQPKVDITVQVSADAESAVETEDVTPARSSPRDLGPGSEPGPDLPDGSLPLSEAGVRSRQDTLGTGYTASYDFDTSSTAGDGSRMGSRRARCGADRGLRPAFHLDPTSYQHISRSAPNISSSSSLEWGADPLYNSTLASGSCSIDSPARKVLSHVHLTLSPKQPHGNSEGSTTEKPAQQDQSPVVKGAGMERGTGLPSDFSTRPTSQNPLSMDFMVRGHLFPDGHPPANRRSYFPDSRVTGSTNEWLETAFAPSSLDQQGAPVQPIRREGRETADASVQITTHAPREVSWGVAPATGFPQSFTSQHGLPGLLSIQTPAVPVLLPYKPHGSPELFYIPRSEEQPSPIRSDHTTIESSHPGSDDAVPPKFTPEVLGSRDQEEGEAVTSKHPEGIYSKRLMGYSSRQGHTGLIMAGNRTEEERQIRGLYPPSLEARDSGGPPRGSDAPQIVPSSRSVPPPSRDHGPPGRQLSVGRPSLAHSLEDGEEFAPLRGEETYSTEDLRPRSTQQLRPPGGSHGEEPAREWDVGLGGVSSQGGGSGALQELWQRFNERRSQREATPPVVESDTPLLERLERLSRLIHGDLPLRGRRERAAGTTRREEKRSGREGEDIARRGRENAREAWAEEGVEQEESQSPNSTDPSLSRHRCPAERDGSSGETASTISTIDTARLLRAFGPHRVQINPGLGRLYDAIDRQRDGKEHRRGRKRASGKPPAPAPPETDSTNDSTMSTVTLGESASSDSALQRGPPGVLGAKKTVKLVNKAIQTGDLEIVVNGTRKHTRDVGTTFPSPVSARDAGGPLPGSGGHQGEETSPPKSHIFMSEKRSKKDQVERYAQGVSWFVPADSLKADAKENQPESGALSGPGPGWFEPYAKTKPWREPLREMQVQEEPVSTKRRSQSQPITRAPTDGKASSALVRLTLQEALEMRRPDFVSRSRERIKRLELQVEERRLQAVFEQEREQLFNRPGLRGQPFQPTGFPLHRTRVIPRKEMFKRSKQIYSQLPEVQQRIEEEKRKAEYHSYRLKAQLYKKKITNRILGRKTAWQ</sequence>